<dbReference type="InterPro" id="IPR027268">
    <property type="entry name" value="Peptidase_M4/M1_CTD_sf"/>
</dbReference>
<dbReference type="Gene3D" id="2.60.40.1730">
    <property type="entry name" value="tricorn interacting facor f3 domain"/>
    <property type="match status" value="1"/>
</dbReference>
<dbReference type="GO" id="GO:0043171">
    <property type="term" value="P:peptide catabolic process"/>
    <property type="evidence" value="ECO:0007669"/>
    <property type="project" value="TreeGrafter"/>
</dbReference>
<dbReference type="InterPro" id="IPR014782">
    <property type="entry name" value="Peptidase_M1_dom"/>
</dbReference>
<proteinExistence type="inferred from homology"/>
<dbReference type="EMBL" id="JARGDL010000010">
    <property type="protein sequence ID" value="MDF1612098.1"/>
    <property type="molecule type" value="Genomic_DNA"/>
</dbReference>
<dbReference type="GO" id="GO:0005737">
    <property type="term" value="C:cytoplasm"/>
    <property type="evidence" value="ECO:0007669"/>
    <property type="project" value="TreeGrafter"/>
</dbReference>
<dbReference type="InterPro" id="IPR045357">
    <property type="entry name" value="Aminopeptidase_N-like_N"/>
</dbReference>
<name>A0AAE3P2V9_9BACT</name>
<dbReference type="GO" id="GO:0070006">
    <property type="term" value="F:metalloaminopeptidase activity"/>
    <property type="evidence" value="ECO:0007669"/>
    <property type="project" value="TreeGrafter"/>
</dbReference>
<comment type="similarity">
    <text evidence="3">Belongs to the peptidase M1 family.</text>
</comment>
<evidence type="ECO:0000256" key="5">
    <source>
        <dbReference type="ARBA" id="ARBA00015611"/>
    </source>
</evidence>
<feature type="domain" description="Peptidase M1 membrane alanine aminopeptidase" evidence="13">
    <location>
        <begin position="287"/>
        <end position="472"/>
    </location>
</feature>
<accession>A0AAE3P2V9</accession>
<dbReference type="SUPFAM" id="SSF55486">
    <property type="entry name" value="Metalloproteases ('zincins'), catalytic domain"/>
    <property type="match status" value="1"/>
</dbReference>
<dbReference type="GO" id="GO:0016285">
    <property type="term" value="F:alanyl aminopeptidase activity"/>
    <property type="evidence" value="ECO:0007669"/>
    <property type="project" value="UniProtKB-EC"/>
</dbReference>
<dbReference type="PANTHER" id="PTHR11533">
    <property type="entry name" value="PROTEASE M1 ZINC METALLOPROTEASE"/>
    <property type="match status" value="1"/>
</dbReference>
<dbReference type="SUPFAM" id="SSF63737">
    <property type="entry name" value="Leukotriene A4 hydrolase N-terminal domain"/>
    <property type="match status" value="1"/>
</dbReference>
<dbReference type="Pfam" id="PF17900">
    <property type="entry name" value="Peptidase_M1_N"/>
    <property type="match status" value="1"/>
</dbReference>
<dbReference type="GO" id="GO:0008270">
    <property type="term" value="F:zinc ion binding"/>
    <property type="evidence" value="ECO:0007669"/>
    <property type="project" value="InterPro"/>
</dbReference>
<dbReference type="EC" id="3.4.11.2" evidence="4"/>
<dbReference type="GO" id="GO:0016020">
    <property type="term" value="C:membrane"/>
    <property type="evidence" value="ECO:0007669"/>
    <property type="project" value="TreeGrafter"/>
</dbReference>
<comment type="catalytic activity">
    <reaction evidence="1">
        <text>Release of an N-terminal amino acid, Xaa-|-Yaa- from a peptide, amide or arylamide. Xaa is preferably Ala, but may be most amino acids including Pro (slow action). When a terminal hydrophobic residue is followed by a prolyl residue, the two may be released as an intact Xaa-Pro dipeptide.</text>
        <dbReference type="EC" id="3.4.11.2"/>
    </reaction>
</comment>
<dbReference type="PRINTS" id="PR00756">
    <property type="entry name" value="ALADIPTASE"/>
</dbReference>
<feature type="domain" description="Aminopeptidase N-like N-terminal" evidence="14">
    <location>
        <begin position="71"/>
        <end position="239"/>
    </location>
</feature>
<keyword evidence="12" id="KW-0472">Membrane</keyword>
<dbReference type="PANTHER" id="PTHR11533:SF174">
    <property type="entry name" value="PUROMYCIN-SENSITIVE AMINOPEPTIDASE-RELATED"/>
    <property type="match status" value="1"/>
</dbReference>
<keyword evidence="12" id="KW-1133">Transmembrane helix</keyword>
<feature type="transmembrane region" description="Helical" evidence="12">
    <location>
        <begin position="7"/>
        <end position="26"/>
    </location>
</feature>
<organism evidence="15 16">
    <name type="scientific">Stygiobacter electus</name>
    <dbReference type="NCBI Taxonomy" id="3032292"/>
    <lineage>
        <taxon>Bacteria</taxon>
        <taxon>Pseudomonadati</taxon>
        <taxon>Ignavibacteriota</taxon>
        <taxon>Ignavibacteria</taxon>
        <taxon>Ignavibacteriales</taxon>
        <taxon>Melioribacteraceae</taxon>
        <taxon>Stygiobacter</taxon>
    </lineage>
</organism>
<evidence type="ECO:0000256" key="1">
    <source>
        <dbReference type="ARBA" id="ARBA00000098"/>
    </source>
</evidence>
<evidence type="ECO:0000256" key="3">
    <source>
        <dbReference type="ARBA" id="ARBA00010136"/>
    </source>
</evidence>
<dbReference type="GO" id="GO:0042277">
    <property type="term" value="F:peptide binding"/>
    <property type="evidence" value="ECO:0007669"/>
    <property type="project" value="TreeGrafter"/>
</dbReference>
<keyword evidence="8" id="KW-0479">Metal-binding</keyword>
<keyword evidence="10" id="KW-0862">Zinc</keyword>
<evidence type="ECO:0000256" key="2">
    <source>
        <dbReference type="ARBA" id="ARBA00001947"/>
    </source>
</evidence>
<dbReference type="GO" id="GO:0006508">
    <property type="term" value="P:proteolysis"/>
    <property type="evidence" value="ECO:0007669"/>
    <property type="project" value="UniProtKB-KW"/>
</dbReference>
<dbReference type="InterPro" id="IPR050344">
    <property type="entry name" value="Peptidase_M1_aminopeptidases"/>
</dbReference>
<gene>
    <name evidence="15" type="ORF">P0M35_08040</name>
</gene>
<evidence type="ECO:0000256" key="9">
    <source>
        <dbReference type="ARBA" id="ARBA00022801"/>
    </source>
</evidence>
<dbReference type="GO" id="GO:0005615">
    <property type="term" value="C:extracellular space"/>
    <property type="evidence" value="ECO:0007669"/>
    <property type="project" value="TreeGrafter"/>
</dbReference>
<dbReference type="Pfam" id="PF01433">
    <property type="entry name" value="Peptidase_M1"/>
    <property type="match status" value="1"/>
</dbReference>
<dbReference type="CDD" id="cd09603">
    <property type="entry name" value="M1_APN_like"/>
    <property type="match status" value="1"/>
</dbReference>
<evidence type="ECO:0000259" key="14">
    <source>
        <dbReference type="Pfam" id="PF17900"/>
    </source>
</evidence>
<evidence type="ECO:0000256" key="11">
    <source>
        <dbReference type="ARBA" id="ARBA00023049"/>
    </source>
</evidence>
<dbReference type="InterPro" id="IPR001930">
    <property type="entry name" value="Peptidase_M1"/>
</dbReference>
<dbReference type="Gene3D" id="1.10.390.10">
    <property type="entry name" value="Neutral Protease Domain 2"/>
    <property type="match status" value="1"/>
</dbReference>
<keyword evidence="12" id="KW-0812">Transmembrane</keyword>
<keyword evidence="16" id="KW-1185">Reference proteome</keyword>
<sequence>MRKNNFLFLFVSIIIATLIVSGFYLYKQFTYNLVYTADYNPIAFVVNAKNYEEKYVYEYNPDIQQKLDVLDYDIDIELNPQEKKIKAKTIITIKLNDENLTTIPLNFYNNLIIDSIKVNKKDVKYKREDKLIYLLLENKIDTAIVEIKYRGTPKNLGFGSFVFTEKEKYPLVYTMNEPVFALTWLPCVDRPNDKALMQIKITNDSALTSLSNGKLISVIKRGNKKTFTWKTFYPISTYLIAIYSGKYISKEVKTNSITNDEINLSYYLFPSDYEKGLTDFADHPDYINTFEKLFAPYPFTKEKYSVAEFLWQDGAMEHQTITGIGSNFITGKKFFSDMLIHELAHHWWGDAVSPKSWKDIWLNEGFATYSEALYWERKAGYDALKSTLQSKFSSFDTGTLYNPAGELFTRLIYDKSAWVLHMLRKEIGDSKFFESLKLYFNTYKYSNASTKDFQLVCEKISGKKLDYFFDQWIYKGEGIINLAYDWNYDSANKKLVINFEQQQKGFEIYKFPIDIAIDFGNGKRIFKNVYIDKKSQRINIDINETPQKIELDPNKCLLAKYESRNDE</sequence>
<evidence type="ECO:0000313" key="16">
    <source>
        <dbReference type="Proteomes" id="UP001221302"/>
    </source>
</evidence>
<protein>
    <recommendedName>
        <fullName evidence="5">Aminopeptidase N</fullName>
        <ecNumber evidence="4">3.4.11.2</ecNumber>
    </recommendedName>
</protein>
<evidence type="ECO:0000256" key="7">
    <source>
        <dbReference type="ARBA" id="ARBA00022670"/>
    </source>
</evidence>
<dbReference type="AlphaFoldDB" id="A0AAE3P2V9"/>
<comment type="caution">
    <text evidence="15">The sequence shown here is derived from an EMBL/GenBank/DDBJ whole genome shotgun (WGS) entry which is preliminary data.</text>
</comment>
<evidence type="ECO:0000256" key="12">
    <source>
        <dbReference type="SAM" id="Phobius"/>
    </source>
</evidence>
<evidence type="ECO:0000256" key="8">
    <source>
        <dbReference type="ARBA" id="ARBA00022723"/>
    </source>
</evidence>
<evidence type="ECO:0000256" key="6">
    <source>
        <dbReference type="ARBA" id="ARBA00022438"/>
    </source>
</evidence>
<evidence type="ECO:0000256" key="4">
    <source>
        <dbReference type="ARBA" id="ARBA00012564"/>
    </source>
</evidence>
<reference evidence="15" key="1">
    <citation type="submission" date="2023-03" db="EMBL/GenBank/DDBJ databases">
        <title>Stygiobacter electus gen. nov., sp. nov., facultatively anaerobic thermotolerant bacterium of the class Ignavibacteria from a well of Yessentuki mineral water deposit.</title>
        <authorList>
            <person name="Podosokorskaya O.A."/>
            <person name="Elcheninov A.G."/>
            <person name="Petrova N.F."/>
            <person name="Zavarzina D.G."/>
            <person name="Kublanov I.V."/>
            <person name="Merkel A.Y."/>
        </authorList>
    </citation>
    <scope>NUCLEOTIDE SEQUENCE</scope>
    <source>
        <strain evidence="15">09-Me</strain>
    </source>
</reference>
<keyword evidence="9" id="KW-0378">Hydrolase</keyword>
<comment type="cofactor">
    <cofactor evidence="2">
        <name>Zn(2+)</name>
        <dbReference type="ChEBI" id="CHEBI:29105"/>
    </cofactor>
</comment>
<evidence type="ECO:0000313" key="15">
    <source>
        <dbReference type="EMBL" id="MDF1612098.1"/>
    </source>
</evidence>
<dbReference type="InterPro" id="IPR042097">
    <property type="entry name" value="Aminopeptidase_N-like_N_sf"/>
</dbReference>
<keyword evidence="11" id="KW-0482">Metalloprotease</keyword>
<dbReference type="Proteomes" id="UP001221302">
    <property type="component" value="Unassembled WGS sequence"/>
</dbReference>
<evidence type="ECO:0000256" key="10">
    <source>
        <dbReference type="ARBA" id="ARBA00022833"/>
    </source>
</evidence>
<evidence type="ECO:0000259" key="13">
    <source>
        <dbReference type="Pfam" id="PF01433"/>
    </source>
</evidence>
<keyword evidence="6" id="KW-0031">Aminopeptidase</keyword>
<dbReference type="RefSeq" id="WP_321535866.1">
    <property type="nucleotide sequence ID" value="NZ_JARGDL010000010.1"/>
</dbReference>
<keyword evidence="7" id="KW-0645">Protease</keyword>